<dbReference type="EMBL" id="CP001686">
    <property type="protein sequence ID" value="ACV06727.1"/>
    <property type="molecule type" value="Genomic_DNA"/>
</dbReference>
<dbReference type="InterPro" id="IPR013149">
    <property type="entry name" value="ADH-like_C"/>
</dbReference>
<keyword evidence="1" id="KW-0560">Oxidoreductase</keyword>
<name>C7NIT9_KYTSD</name>
<proteinExistence type="predicted"/>
<dbReference type="InterPro" id="IPR036291">
    <property type="entry name" value="NAD(P)-bd_dom_sf"/>
</dbReference>
<dbReference type="InterPro" id="IPR011032">
    <property type="entry name" value="GroES-like_sf"/>
</dbReference>
<protein>
    <submittedName>
        <fullName evidence="3">Predicted NADP-dependent oxidoreductase</fullName>
    </submittedName>
</protein>
<dbReference type="SUPFAM" id="SSF50129">
    <property type="entry name" value="GroES-like"/>
    <property type="match status" value="1"/>
</dbReference>
<dbReference type="Pfam" id="PF00107">
    <property type="entry name" value="ADH_zinc_N"/>
    <property type="match status" value="1"/>
</dbReference>
<dbReference type="InterPro" id="IPR045010">
    <property type="entry name" value="MDR_fam"/>
</dbReference>
<evidence type="ECO:0000259" key="2">
    <source>
        <dbReference type="SMART" id="SM00829"/>
    </source>
</evidence>
<dbReference type="CDD" id="cd05288">
    <property type="entry name" value="PGDH"/>
    <property type="match status" value="1"/>
</dbReference>
<dbReference type="Gene3D" id="3.90.180.10">
    <property type="entry name" value="Medium-chain alcohol dehydrogenases, catalytic domain"/>
    <property type="match status" value="1"/>
</dbReference>
<dbReference type="AlphaFoldDB" id="C7NIT9"/>
<dbReference type="InterPro" id="IPR041694">
    <property type="entry name" value="ADH_N_2"/>
</dbReference>
<dbReference type="Proteomes" id="UP000006666">
    <property type="component" value="Chromosome"/>
</dbReference>
<dbReference type="Gene3D" id="3.40.50.720">
    <property type="entry name" value="NAD(P)-binding Rossmann-like Domain"/>
    <property type="match status" value="1"/>
</dbReference>
<dbReference type="InterPro" id="IPR020843">
    <property type="entry name" value="ER"/>
</dbReference>
<dbReference type="FunFam" id="3.40.50.720:FF:000121">
    <property type="entry name" value="Prostaglandin reductase 2"/>
    <property type="match status" value="1"/>
</dbReference>
<dbReference type="SMART" id="SM00829">
    <property type="entry name" value="PKS_ER"/>
    <property type="match status" value="1"/>
</dbReference>
<organism evidence="3 4">
    <name type="scientific">Kytococcus sedentarius (strain ATCC 14392 / DSM 20547 / JCM 11482 / CCUG 33030 / NBRC 15357 / NCTC 11040 / CCM 314 / 541)</name>
    <name type="common">Micrococcus sedentarius</name>
    <dbReference type="NCBI Taxonomy" id="478801"/>
    <lineage>
        <taxon>Bacteria</taxon>
        <taxon>Bacillati</taxon>
        <taxon>Actinomycetota</taxon>
        <taxon>Actinomycetes</taxon>
        <taxon>Micrococcales</taxon>
        <taxon>Kytococcaceae</taxon>
        <taxon>Kytococcus</taxon>
    </lineage>
</organism>
<reference evidence="3 4" key="1">
    <citation type="journal article" date="2009" name="Stand. Genomic Sci.">
        <title>Complete genome sequence of Kytococcus sedentarius type strain (541).</title>
        <authorList>
            <person name="Sims D."/>
            <person name="Brettin T."/>
            <person name="Detter J.C."/>
            <person name="Han C."/>
            <person name="Lapidus A."/>
            <person name="Copeland A."/>
            <person name="Glavina Del Rio T."/>
            <person name="Nolan M."/>
            <person name="Chen F."/>
            <person name="Lucas S."/>
            <person name="Tice H."/>
            <person name="Cheng J.F."/>
            <person name="Bruce D."/>
            <person name="Goodwin L."/>
            <person name="Pitluck S."/>
            <person name="Ovchinnikova G."/>
            <person name="Pati A."/>
            <person name="Ivanova N."/>
            <person name="Mavrommatis K."/>
            <person name="Chen A."/>
            <person name="Palaniappan K."/>
            <person name="D'haeseleer P."/>
            <person name="Chain P."/>
            <person name="Bristow J."/>
            <person name="Eisen J.A."/>
            <person name="Markowitz V."/>
            <person name="Hugenholtz P."/>
            <person name="Schneider S."/>
            <person name="Goker M."/>
            <person name="Pukall R."/>
            <person name="Kyrpides N.C."/>
            <person name="Klenk H.P."/>
        </authorList>
    </citation>
    <scope>NUCLEOTIDE SEQUENCE [LARGE SCALE GENOMIC DNA]</scope>
    <source>
        <strain evidence="4">ATCC 14392 / DSM 20547 / JCM 11482 / CCUG 33030 / NBRC 15357 / NCTC 11040 / CCM 314 / 541</strain>
    </source>
</reference>
<evidence type="ECO:0000313" key="3">
    <source>
        <dbReference type="EMBL" id="ACV06727.1"/>
    </source>
</evidence>
<dbReference type="eggNOG" id="COG2130">
    <property type="taxonomic scope" value="Bacteria"/>
</dbReference>
<evidence type="ECO:0000256" key="1">
    <source>
        <dbReference type="ARBA" id="ARBA00023002"/>
    </source>
</evidence>
<evidence type="ECO:0000313" key="4">
    <source>
        <dbReference type="Proteomes" id="UP000006666"/>
    </source>
</evidence>
<keyword evidence="4" id="KW-1185">Reference proteome</keyword>
<dbReference type="GO" id="GO:0016628">
    <property type="term" value="F:oxidoreductase activity, acting on the CH-CH group of donors, NAD or NADP as acceptor"/>
    <property type="evidence" value="ECO:0007669"/>
    <property type="project" value="InterPro"/>
</dbReference>
<dbReference type="HOGENOM" id="CLU_026673_29_2_11"/>
<dbReference type="KEGG" id="kse:Ksed_17140"/>
<dbReference type="Pfam" id="PF16884">
    <property type="entry name" value="ADH_N_2"/>
    <property type="match status" value="1"/>
</dbReference>
<gene>
    <name evidence="3" type="ordered locus">Ksed_17140</name>
</gene>
<accession>C7NIT9</accession>
<dbReference type="SUPFAM" id="SSF51735">
    <property type="entry name" value="NAD(P)-binding Rossmann-fold domains"/>
    <property type="match status" value="1"/>
</dbReference>
<dbReference type="STRING" id="478801.Ksed_17140"/>
<dbReference type="PANTHER" id="PTHR43205:SF7">
    <property type="entry name" value="PROSTAGLANDIN REDUCTASE 1"/>
    <property type="match status" value="1"/>
</dbReference>
<feature type="domain" description="Enoyl reductase (ER)" evidence="2">
    <location>
        <begin position="22"/>
        <end position="334"/>
    </location>
</feature>
<dbReference type="RefSeq" id="WP_015779669.1">
    <property type="nucleotide sequence ID" value="NC_013169.1"/>
</dbReference>
<sequence>MNDIPTTTRQIVLASRPQGEPTAENFRLEDAPLADLQDGQVLVRTSLMSVDPYMRGRMNDVKSYVPPFQVDQPLTGHAVGTVIASRSDDLPVGTEVTHFNGWREHTVLDADDATRVDTEQVGQAPYLGVLGMPGLTAYAGLFHVGEFAEGDTVFVSGAAGAVGSLVGQMAKLAGAGRVVGSAGSPEKLERLRQLGFDAVINYKDGDLGGQLREAAPDGIDLYFDNVGGDHLEAALSRMNTHGRVVMCGAISQYNATEPPPAPRNLALAIGKCLTLRGFVVGAYDHVRAEFLQRVQPWLAHGQLDWDVTERTGLENAPDAFLELFSGGNTGKMVVRL</sequence>
<dbReference type="PANTHER" id="PTHR43205">
    <property type="entry name" value="PROSTAGLANDIN REDUCTASE"/>
    <property type="match status" value="1"/>
</dbReference>